<keyword evidence="5" id="KW-0333">Golgi apparatus</keyword>
<reference evidence="11" key="1">
    <citation type="journal article" date="2022" name="IScience">
        <title>Evolution of zygomycete secretomes and the origins of terrestrial fungal ecologies.</title>
        <authorList>
            <person name="Chang Y."/>
            <person name="Wang Y."/>
            <person name="Mondo S."/>
            <person name="Ahrendt S."/>
            <person name="Andreopoulos W."/>
            <person name="Barry K."/>
            <person name="Beard J."/>
            <person name="Benny G.L."/>
            <person name="Blankenship S."/>
            <person name="Bonito G."/>
            <person name="Cuomo C."/>
            <person name="Desiro A."/>
            <person name="Gervers K.A."/>
            <person name="Hundley H."/>
            <person name="Kuo A."/>
            <person name="LaButti K."/>
            <person name="Lang B.F."/>
            <person name="Lipzen A."/>
            <person name="O'Donnell K."/>
            <person name="Pangilinan J."/>
            <person name="Reynolds N."/>
            <person name="Sandor L."/>
            <person name="Smith M.E."/>
            <person name="Tsang A."/>
            <person name="Grigoriev I.V."/>
            <person name="Stajich J.E."/>
            <person name="Spatafora J.W."/>
        </authorList>
    </citation>
    <scope>NUCLEOTIDE SEQUENCE</scope>
    <source>
        <strain evidence="11">RSA 2281</strain>
    </source>
</reference>
<dbReference type="GO" id="GO:0005829">
    <property type="term" value="C:cytosol"/>
    <property type="evidence" value="ECO:0007669"/>
    <property type="project" value="GOC"/>
</dbReference>
<evidence type="ECO:0000256" key="8">
    <source>
        <dbReference type="SAM" id="MobiDB-lite"/>
    </source>
</evidence>
<dbReference type="Pfam" id="PF04100">
    <property type="entry name" value="Vps53_N"/>
    <property type="match status" value="1"/>
</dbReference>
<evidence type="ECO:0000259" key="9">
    <source>
        <dbReference type="Pfam" id="PF04100"/>
    </source>
</evidence>
<protein>
    <submittedName>
        <fullName evidence="11">Vps53-like protein</fullName>
    </submittedName>
</protein>
<evidence type="ECO:0000256" key="2">
    <source>
        <dbReference type="ARBA" id="ARBA00004481"/>
    </source>
</evidence>
<feature type="region of interest" description="Disordered" evidence="8">
    <location>
        <begin position="771"/>
        <end position="794"/>
    </location>
</feature>
<evidence type="ECO:0000256" key="4">
    <source>
        <dbReference type="ARBA" id="ARBA00022753"/>
    </source>
</evidence>
<comment type="subcellular location">
    <subcellularLocation>
        <location evidence="2">Endosome membrane</location>
        <topology evidence="2">Peripheral membrane protein</topology>
    </subcellularLocation>
    <subcellularLocation>
        <location evidence="1">Golgi apparatus</location>
        <location evidence="1">trans-Golgi network membrane</location>
        <topology evidence="1">Peripheral membrane protein</topology>
    </subcellularLocation>
</comment>
<organism evidence="11 12">
    <name type="scientific">Phascolomyces articulosus</name>
    <dbReference type="NCBI Taxonomy" id="60185"/>
    <lineage>
        <taxon>Eukaryota</taxon>
        <taxon>Fungi</taxon>
        <taxon>Fungi incertae sedis</taxon>
        <taxon>Mucoromycota</taxon>
        <taxon>Mucoromycotina</taxon>
        <taxon>Mucoromycetes</taxon>
        <taxon>Mucorales</taxon>
        <taxon>Lichtheimiaceae</taxon>
        <taxon>Phascolomyces</taxon>
    </lineage>
</organism>
<evidence type="ECO:0000256" key="5">
    <source>
        <dbReference type="ARBA" id="ARBA00023034"/>
    </source>
</evidence>
<name>A0AAD5PDR7_9FUNG</name>
<comment type="similarity">
    <text evidence="3">Belongs to the VPS53 family.</text>
</comment>
<dbReference type="PANTHER" id="PTHR12820:SF0">
    <property type="entry name" value="VACUOLAR PROTEIN SORTING-ASSOCIATED PROTEIN 53 HOMOLOG"/>
    <property type="match status" value="1"/>
</dbReference>
<comment type="caution">
    <text evidence="11">The sequence shown here is derived from an EMBL/GenBank/DDBJ whole genome shotgun (WGS) entry which is preliminary data.</text>
</comment>
<evidence type="ECO:0000256" key="3">
    <source>
        <dbReference type="ARBA" id="ARBA00008628"/>
    </source>
</evidence>
<dbReference type="InterPro" id="IPR007234">
    <property type="entry name" value="Vps53_N"/>
</dbReference>
<feature type="domain" description="Vps53 C-terminal" evidence="10">
    <location>
        <begin position="609"/>
        <end position="693"/>
    </location>
</feature>
<keyword evidence="7" id="KW-0175">Coiled coil</keyword>
<evidence type="ECO:0000256" key="7">
    <source>
        <dbReference type="SAM" id="Coils"/>
    </source>
</evidence>
<evidence type="ECO:0000313" key="11">
    <source>
        <dbReference type="EMBL" id="KAI9263263.1"/>
    </source>
</evidence>
<dbReference type="Proteomes" id="UP001209540">
    <property type="component" value="Unassembled WGS sequence"/>
</dbReference>
<keyword evidence="4" id="KW-0967">Endosome</keyword>
<accession>A0AAD5PDR7</accession>
<dbReference type="Pfam" id="PF16854">
    <property type="entry name" value="VPS53_C"/>
    <property type="match status" value="1"/>
</dbReference>
<dbReference type="AlphaFoldDB" id="A0AAD5PDR7"/>
<dbReference type="EMBL" id="JAIXMP010000013">
    <property type="protein sequence ID" value="KAI9263263.1"/>
    <property type="molecule type" value="Genomic_DNA"/>
</dbReference>
<evidence type="ECO:0000259" key="10">
    <source>
        <dbReference type="Pfam" id="PF16854"/>
    </source>
</evidence>
<proteinExistence type="inferred from homology"/>
<dbReference type="GO" id="GO:0000938">
    <property type="term" value="C:GARP complex"/>
    <property type="evidence" value="ECO:0007669"/>
    <property type="project" value="InterPro"/>
</dbReference>
<evidence type="ECO:0000256" key="6">
    <source>
        <dbReference type="ARBA" id="ARBA00023136"/>
    </source>
</evidence>
<feature type="domain" description="Vps53 N-terminal" evidence="9">
    <location>
        <begin position="21"/>
        <end position="389"/>
    </location>
</feature>
<gene>
    <name evidence="11" type="ORF">BDA99DRAFT_537273</name>
</gene>
<evidence type="ECO:0000256" key="1">
    <source>
        <dbReference type="ARBA" id="ARBA00004150"/>
    </source>
</evidence>
<sequence>MPNVQQRGSVSPDLEHHVLHILEQSLSSVDTVLNKLEAKTDELSTEAERLTGSQSEIQTGGAEELDHAKKAIQELFQKIQDIKLKAAQSESMVQEITQDVKSLDYAKRHLTHSVTVLKRLQMLVTAVDQLETMSRNKQYKESAQLLEAVIQLMQHFKSYKGVQQISELSDRITQLQKDLDSCVLREFEHGFEKDGSLVGQTWLLHDTCLVATALGNKTKEKIIKRYVELQLADYRQIFRNAEEVSQLDNISRRYAWLKRLLKTLDEKHVDIFPPQWYVTARVCEQFCNYTRSDMEQVLAASPQPDVKELLHGLQLTIEFEAQLTKRYEKLVTNTSVWLHEGCWQDTKLGGDRQFSFARSISSSFQPYLWVYIDAEDQTLTSMINSYVESDMNADDDGSMVVLPSSTDLFYFYRETLVQCAKFSTGKAFYDLCQLFAKHLHAYCNVVLLGGVSRNEKNSNLSTENLRFITLALNTADYCCMTTSQLEGKLKEKVDAEYQEKVSFDSVKESFMSAISLCIDSAVRSIEACCEPHLQQMIKLPWSVLDTVGDQSEYVSQLQDVVKRYVTVIGRTIANKRYFRTFGDRFVESFLSKYTLYIFRCKHISEIGAEQMLLDTHALKTLLLDIPLMGVEGAVTVPTLYGKLVSKGISKAETILKTVMTPMDPIDGYVENYIFLIADSNMTNFSRILELKGVKKPEQGPLLDAFQRRITQKPHNLAENSNILPAAETGATIAPSSNLPSAITTSLSTIATSASSFNPNALPPFARNIQGSPIISSASPTTDSPFGSTSGNRAAGRLNENFRKLVMTGMAFRKDLQERREQQNRRT</sequence>
<keyword evidence="6" id="KW-0472">Membrane</keyword>
<feature type="compositionally biased region" description="Polar residues" evidence="8">
    <location>
        <begin position="771"/>
        <end position="791"/>
    </location>
</feature>
<evidence type="ECO:0000313" key="12">
    <source>
        <dbReference type="Proteomes" id="UP001209540"/>
    </source>
</evidence>
<feature type="coiled-coil region" evidence="7">
    <location>
        <begin position="33"/>
        <end position="85"/>
    </location>
</feature>
<dbReference type="GO" id="GO:0042147">
    <property type="term" value="P:retrograde transport, endosome to Golgi"/>
    <property type="evidence" value="ECO:0007669"/>
    <property type="project" value="InterPro"/>
</dbReference>
<dbReference type="InterPro" id="IPR039766">
    <property type="entry name" value="Vps53"/>
</dbReference>
<dbReference type="InterPro" id="IPR031745">
    <property type="entry name" value="Vps53_C"/>
</dbReference>
<reference evidence="11" key="2">
    <citation type="submission" date="2023-02" db="EMBL/GenBank/DDBJ databases">
        <authorList>
            <consortium name="DOE Joint Genome Institute"/>
            <person name="Mondo S.J."/>
            <person name="Chang Y."/>
            <person name="Wang Y."/>
            <person name="Ahrendt S."/>
            <person name="Andreopoulos W."/>
            <person name="Barry K."/>
            <person name="Beard J."/>
            <person name="Benny G.L."/>
            <person name="Blankenship S."/>
            <person name="Bonito G."/>
            <person name="Cuomo C."/>
            <person name="Desiro A."/>
            <person name="Gervers K.A."/>
            <person name="Hundley H."/>
            <person name="Kuo A."/>
            <person name="LaButti K."/>
            <person name="Lang B.F."/>
            <person name="Lipzen A."/>
            <person name="O'Donnell K."/>
            <person name="Pangilinan J."/>
            <person name="Reynolds N."/>
            <person name="Sandor L."/>
            <person name="Smith M.W."/>
            <person name="Tsang A."/>
            <person name="Grigoriev I.V."/>
            <person name="Stajich J.E."/>
            <person name="Spatafora J.W."/>
        </authorList>
    </citation>
    <scope>NUCLEOTIDE SEQUENCE</scope>
    <source>
        <strain evidence="11">RSA 2281</strain>
    </source>
</reference>
<dbReference type="Gene3D" id="1.10.357.110">
    <property type="entry name" value="Vacuolar protein sorting-associated protein 53, C-terminus"/>
    <property type="match status" value="1"/>
</dbReference>
<dbReference type="GO" id="GO:0010008">
    <property type="term" value="C:endosome membrane"/>
    <property type="evidence" value="ECO:0007669"/>
    <property type="project" value="UniProtKB-SubCell"/>
</dbReference>
<dbReference type="InterPro" id="IPR038260">
    <property type="entry name" value="Vps53_C_sf"/>
</dbReference>
<dbReference type="PANTHER" id="PTHR12820">
    <property type="entry name" value="VACUOLAR SORTING PROTEIN 53"/>
    <property type="match status" value="1"/>
</dbReference>
<keyword evidence="12" id="KW-1185">Reference proteome</keyword>